<dbReference type="GeneID" id="29066084"/>
<evidence type="ECO:0000313" key="3">
    <source>
        <dbReference type="Proteomes" id="UP000204087"/>
    </source>
</evidence>
<keyword evidence="1" id="KW-1133">Transmembrane helix</keyword>
<organism evidence="2 3">
    <name type="scientific">Pectobacterium phage PP16</name>
    <dbReference type="NCBI Taxonomy" id="1873958"/>
    <lineage>
        <taxon>Viruses</taxon>
        <taxon>Duplodnaviria</taxon>
        <taxon>Heunggongvirae</taxon>
        <taxon>Uroviricota</taxon>
        <taxon>Caudoviricetes</taxon>
        <taxon>Autographivirales</taxon>
        <taxon>Autoscriptoviridae</taxon>
        <taxon>Corkvirinae</taxon>
        <taxon>Kotilavirus</taxon>
        <taxon>Kotilavirus PP16</taxon>
    </lineage>
</organism>
<evidence type="ECO:0000256" key="1">
    <source>
        <dbReference type="SAM" id="Phobius"/>
    </source>
</evidence>
<gene>
    <name evidence="2" type="ORF">PP16_gp15</name>
</gene>
<sequence>MGTIKKWFWVVVRLSVLLPIAAVIVLGEWCDEAFPHVEKFLDELEDK</sequence>
<dbReference type="RefSeq" id="YP_009286785.1">
    <property type="nucleotide sequence ID" value="NC_031068.2"/>
</dbReference>
<accession>A0A1B1PEB2</accession>
<keyword evidence="1" id="KW-0812">Transmembrane</keyword>
<keyword evidence="3" id="KW-1185">Reference proteome</keyword>
<keyword evidence="1" id="KW-0472">Membrane</keyword>
<feature type="transmembrane region" description="Helical" evidence="1">
    <location>
        <begin position="7"/>
        <end position="27"/>
    </location>
</feature>
<dbReference type="KEGG" id="vg:29066084"/>
<dbReference type="EMBL" id="KX278418">
    <property type="protein sequence ID" value="ANT45314.1"/>
    <property type="molecule type" value="Genomic_DNA"/>
</dbReference>
<reference evidence="2" key="1">
    <citation type="submission" date="2016-05" db="EMBL/GenBank/DDBJ databases">
        <authorList>
            <person name="Shneider M.M."/>
            <person name="Kabanova A.P."/>
            <person name="Vo T.N.H."/>
            <person name="Samarov N.I."/>
            <person name="Miroshnikov K.K."/>
            <person name="Korzhenkov A.A."/>
            <person name="Karandashov V.E."/>
            <person name="Toschakov S.V."/>
            <person name="Ignatov A.N."/>
            <person name="Miroshnikov K.A."/>
        </authorList>
    </citation>
    <scope>NUCLEOTIDE SEQUENCE [LARGE SCALE GENOMIC DNA]</scope>
</reference>
<name>A0A1B1PEB2_9CAUD</name>
<dbReference type="Proteomes" id="UP000204087">
    <property type="component" value="Segment"/>
</dbReference>
<proteinExistence type="predicted"/>
<protein>
    <submittedName>
        <fullName evidence="2">Uncharacterized protein</fullName>
    </submittedName>
</protein>
<evidence type="ECO:0000313" key="2">
    <source>
        <dbReference type="EMBL" id="ANT45314.1"/>
    </source>
</evidence>